<dbReference type="Proteomes" id="UP000712600">
    <property type="component" value="Unassembled WGS sequence"/>
</dbReference>
<sequence length="111" mass="12808">MKSNEKVELWEKITAVVVVMLRGYQKGRTKFEMVELALSGSDKVNMQNKTEKSNSFRHRFPPTTQHLFHLLPPPFSIVFGVRVLRYGFSSDSLHRLLICAYFLSSWGSSQN</sequence>
<reference evidence="1" key="1">
    <citation type="submission" date="2019-12" db="EMBL/GenBank/DDBJ databases">
        <title>Genome sequencing and annotation of Brassica cretica.</title>
        <authorList>
            <person name="Studholme D.J."/>
            <person name="Sarris P."/>
        </authorList>
    </citation>
    <scope>NUCLEOTIDE SEQUENCE</scope>
    <source>
        <strain evidence="1">PFS-109/04</strain>
        <tissue evidence="1">Leaf</tissue>
    </source>
</reference>
<evidence type="ECO:0000313" key="1">
    <source>
        <dbReference type="EMBL" id="KAF3585676.1"/>
    </source>
</evidence>
<proteinExistence type="predicted"/>
<gene>
    <name evidence="1" type="ORF">F2Q69_00030156</name>
</gene>
<evidence type="ECO:0000313" key="2">
    <source>
        <dbReference type="Proteomes" id="UP000712600"/>
    </source>
</evidence>
<name>A0A8S9RYM4_BRACR</name>
<dbReference type="EMBL" id="QGKX02000088">
    <property type="protein sequence ID" value="KAF3585676.1"/>
    <property type="molecule type" value="Genomic_DNA"/>
</dbReference>
<dbReference type="AlphaFoldDB" id="A0A8S9RYM4"/>
<accession>A0A8S9RYM4</accession>
<comment type="caution">
    <text evidence="1">The sequence shown here is derived from an EMBL/GenBank/DDBJ whole genome shotgun (WGS) entry which is preliminary data.</text>
</comment>
<organism evidence="1 2">
    <name type="scientific">Brassica cretica</name>
    <name type="common">Mustard</name>
    <dbReference type="NCBI Taxonomy" id="69181"/>
    <lineage>
        <taxon>Eukaryota</taxon>
        <taxon>Viridiplantae</taxon>
        <taxon>Streptophyta</taxon>
        <taxon>Embryophyta</taxon>
        <taxon>Tracheophyta</taxon>
        <taxon>Spermatophyta</taxon>
        <taxon>Magnoliopsida</taxon>
        <taxon>eudicotyledons</taxon>
        <taxon>Gunneridae</taxon>
        <taxon>Pentapetalae</taxon>
        <taxon>rosids</taxon>
        <taxon>malvids</taxon>
        <taxon>Brassicales</taxon>
        <taxon>Brassicaceae</taxon>
        <taxon>Brassiceae</taxon>
        <taxon>Brassica</taxon>
    </lineage>
</organism>
<protein>
    <submittedName>
        <fullName evidence="1">Uncharacterized protein</fullName>
    </submittedName>
</protein>